<dbReference type="SUPFAM" id="SSF53448">
    <property type="entry name" value="Nucleotide-diphospho-sugar transferases"/>
    <property type="match status" value="1"/>
</dbReference>
<dbReference type="PANTHER" id="PTHR43179">
    <property type="entry name" value="RHAMNOSYLTRANSFERASE WBBL"/>
    <property type="match status" value="1"/>
</dbReference>
<reference evidence="6 7" key="1">
    <citation type="submission" date="2018-03" db="EMBL/GenBank/DDBJ databases">
        <title>Phenotypic and genomic properties of Cyclonatronum proteinivorum gen. nov., sp. nov., a haloalkaliphilic bacteroidete from soda lakes possessing Na+-translocating rhodopsin.</title>
        <authorList>
            <person name="Toshchakov S.V."/>
            <person name="Korzhenkov A."/>
            <person name="Samarov N.I."/>
            <person name="Kublanov I.V."/>
            <person name="Muntyan M.S."/>
            <person name="Sorokin D.Y."/>
        </authorList>
    </citation>
    <scope>NUCLEOTIDE SEQUENCE [LARGE SCALE GENOMIC DNA]</scope>
    <source>
        <strain evidence="6 7">Omega</strain>
    </source>
</reference>
<dbReference type="Gene3D" id="3.90.550.10">
    <property type="entry name" value="Spore Coat Polysaccharide Biosynthesis Protein SpsA, Chain A"/>
    <property type="match status" value="1"/>
</dbReference>
<dbReference type="KEGG" id="cprv:CYPRO_1968"/>
<dbReference type="CDD" id="cd04186">
    <property type="entry name" value="GT_2_like_c"/>
    <property type="match status" value="1"/>
</dbReference>
<dbReference type="AlphaFoldDB" id="A0A345UL66"/>
<evidence type="ECO:0000256" key="1">
    <source>
        <dbReference type="ARBA" id="ARBA00006739"/>
    </source>
</evidence>
<gene>
    <name evidence="6" type="ORF">CYPRO_1968</name>
</gene>
<keyword evidence="7" id="KW-1185">Reference proteome</keyword>
<proteinExistence type="inferred from homology"/>
<organism evidence="6 7">
    <name type="scientific">Cyclonatronum proteinivorum</name>
    <dbReference type="NCBI Taxonomy" id="1457365"/>
    <lineage>
        <taxon>Bacteria</taxon>
        <taxon>Pseudomonadati</taxon>
        <taxon>Balneolota</taxon>
        <taxon>Balneolia</taxon>
        <taxon>Balneolales</taxon>
        <taxon>Cyclonatronaceae</taxon>
        <taxon>Cyclonatronum</taxon>
    </lineage>
</organism>
<dbReference type="OrthoDB" id="9771846at2"/>
<accession>A0A345UL66</accession>
<dbReference type="InterPro" id="IPR029044">
    <property type="entry name" value="Nucleotide-diphossugar_trans"/>
</dbReference>
<dbReference type="PANTHER" id="PTHR43179:SF12">
    <property type="entry name" value="GALACTOFURANOSYLTRANSFERASE GLFT2"/>
    <property type="match status" value="1"/>
</dbReference>
<evidence type="ECO:0000259" key="5">
    <source>
        <dbReference type="Pfam" id="PF00535"/>
    </source>
</evidence>
<evidence type="ECO:0000256" key="2">
    <source>
        <dbReference type="ARBA" id="ARBA00022676"/>
    </source>
</evidence>
<feature type="domain" description="Glycosyltransferase 2-like" evidence="5">
    <location>
        <begin position="33"/>
        <end position="147"/>
    </location>
</feature>
<comment type="similarity">
    <text evidence="1">Belongs to the glycosyltransferase 2 family.</text>
</comment>
<dbReference type="InterPro" id="IPR001173">
    <property type="entry name" value="Glyco_trans_2-like"/>
</dbReference>
<dbReference type="Proteomes" id="UP000254808">
    <property type="component" value="Chromosome"/>
</dbReference>
<feature type="compositionally biased region" description="Polar residues" evidence="4">
    <location>
        <begin position="7"/>
        <end position="19"/>
    </location>
</feature>
<sequence length="359" mass="40919">MEAVPSLSKTESESQFQSDSHARASKEPSPLVSVIVLNWNGSHHLRTYLPSLLRTDYARLEIIVADNASEDDSLAVLTREFPEVRVLAFEENFGYCGGNNRAAAAASGDLLVFLNNDVRVEPNWLKPLTLLFERYPKLAAAQPKIRSDRNPAFFEYAGAAGGMLDQLGFPWCRGRVFDKLERDVGQYDDYPAEIFWASGAALCVRKKLFLEMGGFDEAFRLHMEEIDLCWRLQRAGWEIRLCPESVVWHWGGGSLAQGNPVKTYYNFRNSLAMLTKNYREGALLPVLAARLCTDALAGMRFLFQGEPAHQRALFRAYRDFYQNITYWLEQRARLRDRFNETKPLTGFSPLSIVWKHFVG</sequence>
<keyword evidence="2" id="KW-0328">Glycosyltransferase</keyword>
<protein>
    <recommendedName>
        <fullName evidence="5">Glycosyltransferase 2-like domain-containing protein</fullName>
    </recommendedName>
</protein>
<evidence type="ECO:0000256" key="3">
    <source>
        <dbReference type="ARBA" id="ARBA00022679"/>
    </source>
</evidence>
<feature type="region of interest" description="Disordered" evidence="4">
    <location>
        <begin position="1"/>
        <end position="25"/>
    </location>
</feature>
<dbReference type="Pfam" id="PF00535">
    <property type="entry name" value="Glycos_transf_2"/>
    <property type="match status" value="1"/>
</dbReference>
<dbReference type="EMBL" id="CP027806">
    <property type="protein sequence ID" value="AXJ01218.1"/>
    <property type="molecule type" value="Genomic_DNA"/>
</dbReference>
<evidence type="ECO:0000256" key="4">
    <source>
        <dbReference type="SAM" id="MobiDB-lite"/>
    </source>
</evidence>
<evidence type="ECO:0000313" key="7">
    <source>
        <dbReference type="Proteomes" id="UP000254808"/>
    </source>
</evidence>
<evidence type="ECO:0000313" key="6">
    <source>
        <dbReference type="EMBL" id="AXJ01218.1"/>
    </source>
</evidence>
<name>A0A345UL66_9BACT</name>
<dbReference type="RefSeq" id="WP_114984439.1">
    <property type="nucleotide sequence ID" value="NZ_CP027806.1"/>
</dbReference>
<dbReference type="GO" id="GO:0016757">
    <property type="term" value="F:glycosyltransferase activity"/>
    <property type="evidence" value="ECO:0007669"/>
    <property type="project" value="UniProtKB-KW"/>
</dbReference>
<keyword evidence="3" id="KW-0808">Transferase</keyword>